<evidence type="ECO:0000313" key="4">
    <source>
        <dbReference type="Proteomes" id="UP000663854"/>
    </source>
</evidence>
<gene>
    <name evidence="3" type="ORF">JXQ802_LOCUS52985</name>
    <name evidence="2" type="ORF">PYM288_LOCUS36617</name>
</gene>
<name>A0A815PR75_9BILA</name>
<reference evidence="2" key="1">
    <citation type="submission" date="2021-02" db="EMBL/GenBank/DDBJ databases">
        <authorList>
            <person name="Nowell W R."/>
        </authorList>
    </citation>
    <scope>NUCLEOTIDE SEQUENCE</scope>
</reference>
<dbReference type="InterPro" id="IPR032675">
    <property type="entry name" value="LRR_dom_sf"/>
</dbReference>
<dbReference type="AlphaFoldDB" id="A0A815PR75"/>
<dbReference type="InterPro" id="IPR001810">
    <property type="entry name" value="F-box_dom"/>
</dbReference>
<sequence>TYRSSMSITKFELLPNEILVECFEYLNALDIFHSFDQLNYRFYILIRNIRLYLSFEHVMSKLRILSVTDSYQHLELIDQISSITNLTIPKCYLDSLHKILKTVPMLKYLNCQNISECKKFWNHSIEFKDYQCVHLKQLVMIEFRCKFEDFQMLIKHTPNLKSLFISADYEREMINAYRWEKLIISSLSQLTSFQFKFKISYRKDDYNIFDKFKQFYTKFWQEEHHWLVEYILHDYSAVIYTIPYILNTYTLTIDSIRYSNKLVNQFNTFDNVTDLIIDDQVLTKKVSHHFRFSKVVSLTLRSSTYMWNKNDNSILREYIESLRTIVNLSNIKHLDISNDHHMEMSFILLEILKEASNLSSLKIAPHILKSLLDNNDLQKYLNKMIRKLNISGYSQYIFSNSNHIEQFCQIFSNIVELTWEDCDSNDLSYLKNRLLKLSMIKIN</sequence>
<dbReference type="EMBL" id="CAJNOL010008879">
    <property type="protein sequence ID" value="CAF1639552.1"/>
    <property type="molecule type" value="Genomic_DNA"/>
</dbReference>
<dbReference type="Proteomes" id="UP000663854">
    <property type="component" value="Unassembled WGS sequence"/>
</dbReference>
<evidence type="ECO:0000313" key="5">
    <source>
        <dbReference type="Proteomes" id="UP000663870"/>
    </source>
</evidence>
<feature type="domain" description="F-box" evidence="1">
    <location>
        <begin position="8"/>
        <end position="55"/>
    </location>
</feature>
<comment type="caution">
    <text evidence="2">The sequence shown here is derived from an EMBL/GenBank/DDBJ whole genome shotgun (WGS) entry which is preliminary data.</text>
</comment>
<accession>A0A815PR75</accession>
<dbReference type="PROSITE" id="PS50181">
    <property type="entry name" value="FBOX"/>
    <property type="match status" value="1"/>
</dbReference>
<feature type="non-terminal residue" evidence="2">
    <location>
        <position position="1"/>
    </location>
</feature>
<protein>
    <recommendedName>
        <fullName evidence="1">F-box domain-containing protein</fullName>
    </recommendedName>
</protein>
<keyword evidence="5" id="KW-1185">Reference proteome</keyword>
<evidence type="ECO:0000259" key="1">
    <source>
        <dbReference type="PROSITE" id="PS50181"/>
    </source>
</evidence>
<dbReference type="Proteomes" id="UP000663870">
    <property type="component" value="Unassembled WGS sequence"/>
</dbReference>
<proteinExistence type="predicted"/>
<organism evidence="2 4">
    <name type="scientific">Rotaria sordida</name>
    <dbReference type="NCBI Taxonomy" id="392033"/>
    <lineage>
        <taxon>Eukaryota</taxon>
        <taxon>Metazoa</taxon>
        <taxon>Spiralia</taxon>
        <taxon>Gnathifera</taxon>
        <taxon>Rotifera</taxon>
        <taxon>Eurotatoria</taxon>
        <taxon>Bdelloidea</taxon>
        <taxon>Philodinida</taxon>
        <taxon>Philodinidae</taxon>
        <taxon>Rotaria</taxon>
    </lineage>
</organism>
<evidence type="ECO:0000313" key="3">
    <source>
        <dbReference type="EMBL" id="CAF1639552.1"/>
    </source>
</evidence>
<dbReference type="Gene3D" id="3.80.10.10">
    <property type="entry name" value="Ribonuclease Inhibitor"/>
    <property type="match status" value="1"/>
</dbReference>
<dbReference type="EMBL" id="CAJNOH010007233">
    <property type="protein sequence ID" value="CAF1452759.1"/>
    <property type="molecule type" value="Genomic_DNA"/>
</dbReference>
<evidence type="ECO:0000313" key="2">
    <source>
        <dbReference type="EMBL" id="CAF1452759.1"/>
    </source>
</evidence>